<feature type="compositionally biased region" description="Basic and acidic residues" evidence="1">
    <location>
        <begin position="542"/>
        <end position="562"/>
    </location>
</feature>
<name>A0A1B6KPI4_9HEMI</name>
<feature type="compositionally biased region" description="Basic and acidic residues" evidence="1">
    <location>
        <begin position="313"/>
        <end position="335"/>
    </location>
</feature>
<feature type="region of interest" description="Disordered" evidence="1">
    <location>
        <begin position="89"/>
        <end position="117"/>
    </location>
</feature>
<organism evidence="2">
    <name type="scientific">Graphocephala atropunctata</name>
    <dbReference type="NCBI Taxonomy" id="36148"/>
    <lineage>
        <taxon>Eukaryota</taxon>
        <taxon>Metazoa</taxon>
        <taxon>Ecdysozoa</taxon>
        <taxon>Arthropoda</taxon>
        <taxon>Hexapoda</taxon>
        <taxon>Insecta</taxon>
        <taxon>Pterygota</taxon>
        <taxon>Neoptera</taxon>
        <taxon>Paraneoptera</taxon>
        <taxon>Hemiptera</taxon>
        <taxon>Auchenorrhyncha</taxon>
        <taxon>Membracoidea</taxon>
        <taxon>Cicadellidae</taxon>
        <taxon>Cicadellinae</taxon>
        <taxon>Cicadellini</taxon>
        <taxon>Graphocephala</taxon>
    </lineage>
</organism>
<proteinExistence type="predicted"/>
<feature type="compositionally biased region" description="Basic and acidic residues" evidence="1">
    <location>
        <begin position="570"/>
        <end position="588"/>
    </location>
</feature>
<feature type="non-terminal residue" evidence="2">
    <location>
        <position position="588"/>
    </location>
</feature>
<evidence type="ECO:0000313" key="2">
    <source>
        <dbReference type="EMBL" id="JAT13358.1"/>
    </source>
</evidence>
<feature type="compositionally biased region" description="Basic and acidic residues" evidence="1">
    <location>
        <begin position="343"/>
        <end position="392"/>
    </location>
</feature>
<feature type="region of interest" description="Disordered" evidence="1">
    <location>
        <begin position="187"/>
        <end position="208"/>
    </location>
</feature>
<feature type="compositionally biased region" description="Basic and acidic residues" evidence="1">
    <location>
        <begin position="399"/>
        <end position="416"/>
    </location>
</feature>
<feature type="compositionally biased region" description="Basic and acidic residues" evidence="1">
    <location>
        <begin position="431"/>
        <end position="440"/>
    </location>
</feature>
<feature type="compositionally biased region" description="Basic and acidic residues" evidence="1">
    <location>
        <begin position="255"/>
        <end position="297"/>
    </location>
</feature>
<sequence>METEVSPQTVSVSADRSDSVHINDMSVQCKNACKSDSPLSLHSTITVYENDIIGYSGISKSGVVIHSQTSNSKPNNPDSSISVNFANNSASVQHSDTSKGDPSSVDPSKRKRMHHDYKKLSKSGYVEEKNKWYTHSPMKQSDGSITHKSSKPIAMIDYKCSDQDYKGNSQEPKKIIKITKVKRGYKERDKDEVTSNSPHKKMKESTVTVTTHITEDGKTKSNSSSLVRPIWVSSDGGECIRSHDIGAAPNHSKIKPSENREKSEKMEKRNDHGQISVEIRHSEIKNKPTDGIDKPNETESSETKAMLYASKEFQYEGRDKLNEGNHKSNESRYKLNETIVKPVESKGKLDEGKVKSDDGRVKSDETKSKQFENREKLYENRGNSYKENRDKQNGSNKNKQNEPKFKQIKDKPKEYFSYKIGNRSISGDTLPAERPREGTKPNKIIIRKMSKRSHSTSEKEFSFSKAESTPSKIFTIKLNSSLSKPNTVIVSKSMNESLSTEQESKTEFIRPVIPSAFESNLMQMYSSVRALKEAGRPVANTLRDEKGPDVERVESRRVESSKHHSSSSRSKSESSHRDRERHRERDSE</sequence>
<protein>
    <submittedName>
        <fullName evidence="2">Uncharacterized protein</fullName>
    </submittedName>
</protein>
<feature type="region of interest" description="Disordered" evidence="1">
    <location>
        <begin position="243"/>
        <end position="443"/>
    </location>
</feature>
<accession>A0A1B6KPI4</accession>
<reference evidence="2" key="1">
    <citation type="submission" date="2015-11" db="EMBL/GenBank/DDBJ databases">
        <title>De novo transcriptome assembly of four potential Pierce s Disease insect vectors from Arizona vineyards.</title>
        <authorList>
            <person name="Tassone E.E."/>
        </authorList>
    </citation>
    <scope>NUCLEOTIDE SEQUENCE</scope>
</reference>
<feature type="region of interest" description="Disordered" evidence="1">
    <location>
        <begin position="538"/>
        <end position="588"/>
    </location>
</feature>
<dbReference type="EMBL" id="GEBQ01026619">
    <property type="protein sequence ID" value="JAT13358.1"/>
    <property type="molecule type" value="Transcribed_RNA"/>
</dbReference>
<evidence type="ECO:0000256" key="1">
    <source>
        <dbReference type="SAM" id="MobiDB-lite"/>
    </source>
</evidence>
<dbReference type="AlphaFoldDB" id="A0A1B6KPI4"/>
<gene>
    <name evidence="2" type="ORF">g.51611</name>
</gene>